<reference evidence="2 3" key="1">
    <citation type="submission" date="2014-05" db="EMBL/GenBank/DDBJ databases">
        <title>Genome Announcement of Sphingobium lucknowense F2.</title>
        <authorList>
            <person name="Lal R."/>
            <person name="Negi V."/>
            <person name="Lata P."/>
            <person name="Sangwan N."/>
            <person name="Gupta S.K."/>
            <person name="Rao D.L.N."/>
            <person name="Das S."/>
        </authorList>
    </citation>
    <scope>NUCLEOTIDE SEQUENCE [LARGE SCALE GENOMIC DNA]</scope>
    <source>
        <strain evidence="2 3">F2</strain>
    </source>
</reference>
<evidence type="ECO:0000313" key="3">
    <source>
        <dbReference type="Proteomes" id="UP000028135"/>
    </source>
</evidence>
<feature type="compositionally biased region" description="Basic and acidic residues" evidence="1">
    <location>
        <begin position="1"/>
        <end position="37"/>
    </location>
</feature>
<accession>A0A8E0WU19</accession>
<evidence type="ECO:0000256" key="1">
    <source>
        <dbReference type="SAM" id="MobiDB-lite"/>
    </source>
</evidence>
<dbReference type="Proteomes" id="UP000028135">
    <property type="component" value="Unassembled WGS sequence"/>
</dbReference>
<proteinExistence type="predicted"/>
<dbReference type="AlphaFoldDB" id="A0A8E0WU19"/>
<feature type="compositionally biased region" description="Basic and acidic residues" evidence="1">
    <location>
        <begin position="77"/>
        <end position="88"/>
    </location>
</feature>
<protein>
    <submittedName>
        <fullName evidence="2">Uncharacterized protein</fullName>
    </submittedName>
</protein>
<dbReference type="RefSeq" id="WP_013039612.1">
    <property type="nucleotide sequence ID" value="NZ_JANF02000022.1"/>
</dbReference>
<sequence>MMNDKTDIRPNSREEAGDKRSTDAQDHAVTTEEKLDEGLMDSMDASDPPSATAPGDNGDPVPSSGFPEGEQGSGGKGHPEGKGGKDGR</sequence>
<gene>
    <name evidence="2" type="ORF">AL00_05415</name>
</gene>
<feature type="region of interest" description="Disordered" evidence="1">
    <location>
        <begin position="1"/>
        <end position="88"/>
    </location>
</feature>
<dbReference type="EMBL" id="JANF02000022">
    <property type="protein sequence ID" value="KER37457.1"/>
    <property type="molecule type" value="Genomic_DNA"/>
</dbReference>
<organism evidence="2 3">
    <name type="scientific">Sphingobium indicum F2</name>
    <dbReference type="NCBI Taxonomy" id="1450518"/>
    <lineage>
        <taxon>Bacteria</taxon>
        <taxon>Pseudomonadati</taxon>
        <taxon>Pseudomonadota</taxon>
        <taxon>Alphaproteobacteria</taxon>
        <taxon>Sphingomonadales</taxon>
        <taxon>Sphingomonadaceae</taxon>
        <taxon>Sphingobium</taxon>
    </lineage>
</organism>
<name>A0A8E0WU19_9SPHN</name>
<comment type="caution">
    <text evidence="2">The sequence shown here is derived from an EMBL/GenBank/DDBJ whole genome shotgun (WGS) entry which is preliminary data.</text>
</comment>
<evidence type="ECO:0000313" key="2">
    <source>
        <dbReference type="EMBL" id="KER37457.1"/>
    </source>
</evidence>